<dbReference type="EMBL" id="FOLH01000006">
    <property type="protein sequence ID" value="SFC44256.1"/>
    <property type="molecule type" value="Genomic_DNA"/>
</dbReference>
<dbReference type="SUPFAM" id="SSF53822">
    <property type="entry name" value="Periplasmic binding protein-like I"/>
    <property type="match status" value="1"/>
</dbReference>
<dbReference type="PANTHER" id="PTHR46847">
    <property type="entry name" value="D-ALLOSE-BINDING PERIPLASMIC PROTEIN-RELATED"/>
    <property type="match status" value="1"/>
</dbReference>
<evidence type="ECO:0000259" key="4">
    <source>
        <dbReference type="Pfam" id="PF13407"/>
    </source>
</evidence>
<dbReference type="Proteomes" id="UP000199058">
    <property type="component" value="Unassembled WGS sequence"/>
</dbReference>
<name>A0A1I1J731_9GAMM</name>
<evidence type="ECO:0000313" key="5">
    <source>
        <dbReference type="EMBL" id="SFC44256.1"/>
    </source>
</evidence>
<dbReference type="GO" id="GO:0030313">
    <property type="term" value="C:cell envelope"/>
    <property type="evidence" value="ECO:0007669"/>
    <property type="project" value="UniProtKB-SubCell"/>
</dbReference>
<proteinExistence type="inferred from homology"/>
<dbReference type="InterPro" id="IPR025997">
    <property type="entry name" value="SBP_2_dom"/>
</dbReference>
<dbReference type="GO" id="GO:0055085">
    <property type="term" value="P:transmembrane transport"/>
    <property type="evidence" value="ECO:0007669"/>
    <property type="project" value="UniProtKB-ARBA"/>
</dbReference>
<protein>
    <submittedName>
        <fullName evidence="5">Ribose transport system substrate-binding protein</fullName>
    </submittedName>
</protein>
<evidence type="ECO:0000256" key="1">
    <source>
        <dbReference type="ARBA" id="ARBA00004196"/>
    </source>
</evidence>
<dbReference type="AlphaFoldDB" id="A0A1I1J731"/>
<dbReference type="Gene3D" id="3.40.50.2300">
    <property type="match status" value="2"/>
</dbReference>
<gene>
    <name evidence="5" type="ORF">SAMN05660443_2648</name>
</gene>
<evidence type="ECO:0000256" key="2">
    <source>
        <dbReference type="ARBA" id="ARBA00007639"/>
    </source>
</evidence>
<keyword evidence="3" id="KW-0732">Signal</keyword>
<reference evidence="5 6" key="1">
    <citation type="submission" date="2016-10" db="EMBL/GenBank/DDBJ databases">
        <authorList>
            <person name="de Groot N.N."/>
        </authorList>
    </citation>
    <scope>NUCLEOTIDE SEQUENCE [LARGE SCALE GENOMIC DNA]</scope>
    <source>
        <strain evidence="5 6">DSM 18438</strain>
    </source>
</reference>
<organism evidence="5 6">
    <name type="scientific">Marinospirillum celere</name>
    <dbReference type="NCBI Taxonomy" id="1122252"/>
    <lineage>
        <taxon>Bacteria</taxon>
        <taxon>Pseudomonadati</taxon>
        <taxon>Pseudomonadota</taxon>
        <taxon>Gammaproteobacteria</taxon>
        <taxon>Oceanospirillales</taxon>
        <taxon>Oceanospirillaceae</taxon>
        <taxon>Marinospirillum</taxon>
    </lineage>
</organism>
<dbReference type="GO" id="GO:0030246">
    <property type="term" value="F:carbohydrate binding"/>
    <property type="evidence" value="ECO:0007669"/>
    <property type="project" value="UniProtKB-ARBA"/>
</dbReference>
<comment type="similarity">
    <text evidence="2">Belongs to the bacterial solute-binding protein 2 family.</text>
</comment>
<evidence type="ECO:0000313" key="6">
    <source>
        <dbReference type="Proteomes" id="UP000199058"/>
    </source>
</evidence>
<sequence length="306" mass="33677">MTQLLKKLILVPLLLLLVPCVWAGERYLIGFAQDTLGNDWRLVQVRDVERELSRYPEVDFIYTDADGETALQAQHIEDLAARGVDLIITSPRDQELLTPVIERVYKQGIPIVLLTRSINGEGYTSYVTLDNYAIAQAAARYLVEKLEGEGHILMLEGVSGASTTLARTQGFMDIIDNHPAISVTSARGNFLRADAILAVSDLLDRGETFDAIYAQSDSMATGARMAIEHAGMNPADLPIAGIDFITEARDAIKEGKQSISFTFQTGGKEGARLAMQILRDEEVPKKVVLDSIAITRENVDQVEPIF</sequence>
<accession>A0A1I1J731</accession>
<dbReference type="STRING" id="1122252.SAMN05660443_2648"/>
<dbReference type="InterPro" id="IPR028082">
    <property type="entry name" value="Peripla_BP_I"/>
</dbReference>
<comment type="subcellular location">
    <subcellularLocation>
        <location evidence="1">Cell envelope</location>
    </subcellularLocation>
</comment>
<dbReference type="CDD" id="cd06308">
    <property type="entry name" value="PBP1_sensor_kinase-like"/>
    <property type="match status" value="1"/>
</dbReference>
<keyword evidence="6" id="KW-1185">Reference proteome</keyword>
<evidence type="ECO:0000256" key="3">
    <source>
        <dbReference type="ARBA" id="ARBA00022729"/>
    </source>
</evidence>
<feature type="domain" description="Periplasmic binding protein" evidence="4">
    <location>
        <begin position="29"/>
        <end position="280"/>
    </location>
</feature>
<dbReference type="Pfam" id="PF13407">
    <property type="entry name" value="Peripla_BP_4"/>
    <property type="match status" value="1"/>
</dbReference>
<dbReference type="PANTHER" id="PTHR46847:SF1">
    <property type="entry name" value="D-ALLOSE-BINDING PERIPLASMIC PROTEIN-RELATED"/>
    <property type="match status" value="1"/>
</dbReference>
<dbReference type="RefSeq" id="WP_177203568.1">
    <property type="nucleotide sequence ID" value="NZ_FOLH01000006.1"/>
</dbReference>